<protein>
    <submittedName>
        <fullName evidence="9">RagB/SusD family nutrient uptake outer membrane protein</fullName>
    </submittedName>
</protein>
<comment type="caution">
    <text evidence="9">The sequence shown here is derived from an EMBL/GenBank/DDBJ whole genome shotgun (WGS) entry which is preliminary data.</text>
</comment>
<dbReference type="SUPFAM" id="SSF48452">
    <property type="entry name" value="TPR-like"/>
    <property type="match status" value="1"/>
</dbReference>
<evidence type="ECO:0000259" key="7">
    <source>
        <dbReference type="Pfam" id="PF07980"/>
    </source>
</evidence>
<dbReference type="Pfam" id="PF14322">
    <property type="entry name" value="SusD-like_3"/>
    <property type="match status" value="1"/>
</dbReference>
<dbReference type="CDD" id="cd08977">
    <property type="entry name" value="SusD"/>
    <property type="match status" value="1"/>
</dbReference>
<comment type="subcellular location">
    <subcellularLocation>
        <location evidence="1">Cell outer membrane</location>
    </subcellularLocation>
</comment>
<feature type="signal peptide" evidence="6">
    <location>
        <begin position="1"/>
        <end position="22"/>
    </location>
</feature>
<feature type="chain" id="PRO_5045441071" evidence="6">
    <location>
        <begin position="23"/>
        <end position="498"/>
    </location>
</feature>
<dbReference type="InterPro" id="IPR012944">
    <property type="entry name" value="SusD_RagB_dom"/>
</dbReference>
<dbReference type="InterPro" id="IPR033985">
    <property type="entry name" value="SusD-like_N"/>
</dbReference>
<dbReference type="InterPro" id="IPR011990">
    <property type="entry name" value="TPR-like_helical_dom_sf"/>
</dbReference>
<dbReference type="Gene3D" id="2.20.20.130">
    <property type="match status" value="1"/>
</dbReference>
<keyword evidence="3 6" id="KW-0732">Signal</keyword>
<feature type="domain" description="RagB/SusD" evidence="7">
    <location>
        <begin position="340"/>
        <end position="498"/>
    </location>
</feature>
<accession>A0ABR8VAT7</accession>
<evidence type="ECO:0000259" key="8">
    <source>
        <dbReference type="Pfam" id="PF14322"/>
    </source>
</evidence>
<sequence length="498" mass="55418">MIKLIYKTLAFSLVLTGMTSCAGDWLDRTPVDGVEDTEAIKSSSDLNTARIGMYQILKGSSTFPDYYGARMFYYGDVRGEDMQNEASGSRTKTCYDFTYSTANNAPNMWQVPYLVIGRANRVIAAAEAGGLSDQETAQAIISQYAAEARVVRALAHFDLVRIYGKTYTADDGASLGVPVVTSVIDAEEKLPRNTVAEVYRQVITDLTDAINSGALSTDASSNVYMNVWAAKALLARVYLTMGENENALAVAEDVIKNSSYTLWSNAEYAGAWQETSSAHGKEILFEFAITNSTDWTDREGIAYLYSEDGYADAIVTKKFLDLLNEDPDDVRHSILVAPVKADFIDKYKTNPVFMIKFGDTNSQDTDIRYNNIPLFRLSEVYLNAAEAAVKGGEQDKAYTYLDAIVNRANPTKHAASPVTLEAILKERRKELVGEGHRFFDAMRNNETIVRYISTADQGWQQALTEEARSFNRDFYKTLLPVPEYEMNANPEMKQNPGY</sequence>
<dbReference type="RefSeq" id="WP_191709922.1">
    <property type="nucleotide sequence ID" value="NZ_JACSPQ010000002.1"/>
</dbReference>
<evidence type="ECO:0000256" key="6">
    <source>
        <dbReference type="SAM" id="SignalP"/>
    </source>
</evidence>
<evidence type="ECO:0000256" key="4">
    <source>
        <dbReference type="ARBA" id="ARBA00023136"/>
    </source>
</evidence>
<dbReference type="EMBL" id="JACSPQ010000002">
    <property type="protein sequence ID" value="MBD8001792.1"/>
    <property type="molecule type" value="Genomic_DNA"/>
</dbReference>
<feature type="domain" description="SusD-like N-terminal" evidence="8">
    <location>
        <begin position="24"/>
        <end position="239"/>
    </location>
</feature>
<dbReference type="Proteomes" id="UP000616346">
    <property type="component" value="Unassembled WGS sequence"/>
</dbReference>
<keyword evidence="5" id="KW-0998">Cell outer membrane</keyword>
<keyword evidence="10" id="KW-1185">Reference proteome</keyword>
<gene>
    <name evidence="9" type="ORF">H9626_06095</name>
</gene>
<dbReference type="Gene3D" id="1.25.40.900">
    <property type="match status" value="1"/>
</dbReference>
<evidence type="ECO:0000256" key="2">
    <source>
        <dbReference type="ARBA" id="ARBA00006275"/>
    </source>
</evidence>
<evidence type="ECO:0000256" key="1">
    <source>
        <dbReference type="ARBA" id="ARBA00004442"/>
    </source>
</evidence>
<dbReference type="Gene3D" id="1.25.40.390">
    <property type="match status" value="1"/>
</dbReference>
<name>A0ABR8VAT7_9BACT</name>
<proteinExistence type="inferred from homology"/>
<organism evidence="9 10">
    <name type="scientific">Phocaeicola faecium</name>
    <dbReference type="NCBI Taxonomy" id="2762213"/>
    <lineage>
        <taxon>Bacteria</taxon>
        <taxon>Pseudomonadati</taxon>
        <taxon>Bacteroidota</taxon>
        <taxon>Bacteroidia</taxon>
        <taxon>Bacteroidales</taxon>
        <taxon>Bacteroidaceae</taxon>
        <taxon>Phocaeicola</taxon>
    </lineage>
</organism>
<keyword evidence="4" id="KW-0472">Membrane</keyword>
<reference evidence="9 10" key="1">
    <citation type="submission" date="2020-08" db="EMBL/GenBank/DDBJ databases">
        <title>A Genomic Blueprint of the Chicken Gut Microbiome.</title>
        <authorList>
            <person name="Gilroy R."/>
            <person name="Ravi A."/>
            <person name="Getino M."/>
            <person name="Pursley I."/>
            <person name="Horton D.L."/>
            <person name="Alikhan N.-F."/>
            <person name="Baker D."/>
            <person name="Gharbi K."/>
            <person name="Hall N."/>
            <person name="Watson M."/>
            <person name="Adriaenssens E.M."/>
            <person name="Foster-Nyarko E."/>
            <person name="Jarju S."/>
            <person name="Secka A."/>
            <person name="Antonio M."/>
            <person name="Oren A."/>
            <person name="Chaudhuri R."/>
            <person name="La Ragione R.M."/>
            <person name="Hildebrand F."/>
            <person name="Pallen M.J."/>
        </authorList>
    </citation>
    <scope>NUCLEOTIDE SEQUENCE [LARGE SCALE GENOMIC DNA]</scope>
    <source>
        <strain evidence="9 10">Sa1YUN3</strain>
    </source>
</reference>
<evidence type="ECO:0000313" key="9">
    <source>
        <dbReference type="EMBL" id="MBD8001792.1"/>
    </source>
</evidence>
<evidence type="ECO:0000256" key="3">
    <source>
        <dbReference type="ARBA" id="ARBA00022729"/>
    </source>
</evidence>
<dbReference type="Pfam" id="PF07980">
    <property type="entry name" value="SusD_RagB"/>
    <property type="match status" value="1"/>
</dbReference>
<evidence type="ECO:0000256" key="5">
    <source>
        <dbReference type="ARBA" id="ARBA00023237"/>
    </source>
</evidence>
<dbReference type="PROSITE" id="PS51257">
    <property type="entry name" value="PROKAR_LIPOPROTEIN"/>
    <property type="match status" value="1"/>
</dbReference>
<comment type="similarity">
    <text evidence="2">Belongs to the SusD family.</text>
</comment>
<evidence type="ECO:0000313" key="10">
    <source>
        <dbReference type="Proteomes" id="UP000616346"/>
    </source>
</evidence>